<keyword evidence="1" id="KW-0732">Signal</keyword>
<gene>
    <name evidence="2" type="ORF">EUGRSUZ_J00158</name>
</gene>
<evidence type="ECO:0000313" key="2">
    <source>
        <dbReference type="EMBL" id="KCW50412.1"/>
    </source>
</evidence>
<reference evidence="2" key="1">
    <citation type="submission" date="2013-07" db="EMBL/GenBank/DDBJ databases">
        <title>The genome of Eucalyptus grandis.</title>
        <authorList>
            <person name="Schmutz J."/>
            <person name="Hayes R."/>
            <person name="Myburg A."/>
            <person name="Tuskan G."/>
            <person name="Grattapaglia D."/>
            <person name="Rokhsar D.S."/>
        </authorList>
    </citation>
    <scope>NUCLEOTIDE SEQUENCE</scope>
    <source>
        <tissue evidence="2">Leaf extractions</tissue>
    </source>
</reference>
<name>A0A059A8I5_EUCGR</name>
<evidence type="ECO:0000256" key="1">
    <source>
        <dbReference type="SAM" id="SignalP"/>
    </source>
</evidence>
<sequence>MKFAQLFPFFLFLFLSFYAVERLKVPEGLSNHVASSRKAQANWYRKLLVAWRESNPPPRTPEEASRLVVQTLKGHRKADVEGLLGFYGLPLPHALVETTAEVPVALPPGVVYEFHTLPHSIDKLQRAAELLRHSTGSYKSNISIISYKHNNYKMFLPVSYRPPIVGAAHNLASLKHH</sequence>
<dbReference type="AlphaFoldDB" id="A0A059A8I5"/>
<dbReference type="EMBL" id="KK198762">
    <property type="protein sequence ID" value="KCW50412.1"/>
    <property type="molecule type" value="Genomic_DNA"/>
</dbReference>
<dbReference type="eggNOG" id="ENOG502QT2R">
    <property type="taxonomic scope" value="Eukaryota"/>
</dbReference>
<dbReference type="Gramene" id="KCW50412">
    <property type="protein sequence ID" value="KCW50412"/>
    <property type="gene ID" value="EUGRSUZ_J00158"/>
</dbReference>
<dbReference type="InParanoid" id="A0A059A8I5"/>
<protein>
    <submittedName>
        <fullName evidence="2">Uncharacterized protein</fullName>
    </submittedName>
</protein>
<accession>A0A059A8I5</accession>
<feature type="signal peptide" evidence="1">
    <location>
        <begin position="1"/>
        <end position="22"/>
    </location>
</feature>
<proteinExistence type="predicted"/>
<feature type="chain" id="PRO_5001572038" evidence="1">
    <location>
        <begin position="23"/>
        <end position="177"/>
    </location>
</feature>
<dbReference type="STRING" id="71139.A0A059A8I5"/>
<organism evidence="2">
    <name type="scientific">Eucalyptus grandis</name>
    <name type="common">Flooded gum</name>
    <dbReference type="NCBI Taxonomy" id="71139"/>
    <lineage>
        <taxon>Eukaryota</taxon>
        <taxon>Viridiplantae</taxon>
        <taxon>Streptophyta</taxon>
        <taxon>Embryophyta</taxon>
        <taxon>Tracheophyta</taxon>
        <taxon>Spermatophyta</taxon>
        <taxon>Magnoliopsida</taxon>
        <taxon>eudicotyledons</taxon>
        <taxon>Gunneridae</taxon>
        <taxon>Pentapetalae</taxon>
        <taxon>rosids</taxon>
        <taxon>malvids</taxon>
        <taxon>Myrtales</taxon>
        <taxon>Myrtaceae</taxon>
        <taxon>Myrtoideae</taxon>
        <taxon>Eucalypteae</taxon>
        <taxon>Eucalyptus</taxon>
    </lineage>
</organism>